<accession>A0A0F8VWF8</accession>
<evidence type="ECO:0000313" key="1">
    <source>
        <dbReference type="EMBL" id="KKK48728.1"/>
    </source>
</evidence>
<feature type="non-terminal residue" evidence="1">
    <location>
        <position position="1"/>
    </location>
</feature>
<protein>
    <submittedName>
        <fullName evidence="1">Uncharacterized protein</fullName>
    </submittedName>
</protein>
<comment type="caution">
    <text evidence="1">The sequence shown here is derived from an EMBL/GenBank/DDBJ whole genome shotgun (WGS) entry which is preliminary data.</text>
</comment>
<dbReference type="EMBL" id="LAZR01068918">
    <property type="protein sequence ID" value="KKK48728.1"/>
    <property type="molecule type" value="Genomic_DNA"/>
</dbReference>
<name>A0A0F8VWF8_9ZZZZ</name>
<dbReference type="AlphaFoldDB" id="A0A0F8VWF8"/>
<reference evidence="1" key="1">
    <citation type="journal article" date="2015" name="Nature">
        <title>Complex archaea that bridge the gap between prokaryotes and eukaryotes.</title>
        <authorList>
            <person name="Spang A."/>
            <person name="Saw J.H."/>
            <person name="Jorgensen S.L."/>
            <person name="Zaremba-Niedzwiedzka K."/>
            <person name="Martijn J."/>
            <person name="Lind A.E."/>
            <person name="van Eijk R."/>
            <person name="Schleper C."/>
            <person name="Guy L."/>
            <person name="Ettema T.J."/>
        </authorList>
    </citation>
    <scope>NUCLEOTIDE SEQUENCE</scope>
</reference>
<gene>
    <name evidence="1" type="ORF">LCGC14_3142200</name>
</gene>
<sequence>AYYGSGSIFNINYKASNLYNPVYVTTAGQESRIASSYFDSNYFGTSSLTIPSGGWDLTISQSRPLTNNVASSYGSEGVFTVTLYKPNKSNVAESGDIGTRAIDTYVTRSTTGSEYFNDEVYRYYNETSQSWDTTVALSKGPGLLTYQLQVQNGRLIDGNVSGDYPGYGAAPAYYYRPFTPASGNVAGTITLTRTGFSGLPDIVGEWGSGDDLEAVFYINSETGSFVYDLGRAVGDNSGSNVFGIRNGAVSGDTITWGLPIPKAVNNTDPLILVLKFDNMASNKYVTRITLTFNNG</sequence>
<proteinExistence type="predicted"/>
<organism evidence="1">
    <name type="scientific">marine sediment metagenome</name>
    <dbReference type="NCBI Taxonomy" id="412755"/>
    <lineage>
        <taxon>unclassified sequences</taxon>
        <taxon>metagenomes</taxon>
        <taxon>ecological metagenomes</taxon>
    </lineage>
</organism>